<dbReference type="GO" id="GO:0008270">
    <property type="term" value="F:zinc ion binding"/>
    <property type="evidence" value="ECO:0007669"/>
    <property type="project" value="InterPro"/>
</dbReference>
<dbReference type="SMR" id="A0A0R0KLZ4"/>
<evidence type="ECO:0000313" key="3">
    <source>
        <dbReference type="EnsemblPlants" id="KRH66233"/>
    </source>
</evidence>
<evidence type="ECO:0000313" key="4">
    <source>
        <dbReference type="Proteomes" id="UP000008827"/>
    </source>
</evidence>
<feature type="coiled-coil region" evidence="1">
    <location>
        <begin position="67"/>
        <end position="94"/>
    </location>
</feature>
<evidence type="ECO:0008006" key="5">
    <source>
        <dbReference type="Google" id="ProtNLM"/>
    </source>
</evidence>
<keyword evidence="4" id="KW-1185">Reference proteome</keyword>
<dbReference type="Pfam" id="PF14223">
    <property type="entry name" value="Retrotran_gag_2"/>
    <property type="match status" value="1"/>
</dbReference>
<name>A0A0R0KLZ4_SOYBN</name>
<dbReference type="OMA" id="FLEEEYT"/>
<dbReference type="Gramene" id="KRH66233">
    <property type="protein sequence ID" value="KRH66233"/>
    <property type="gene ID" value="GLYMA_03G092300"/>
</dbReference>
<dbReference type="Gene3D" id="4.10.60.10">
    <property type="entry name" value="Zinc finger, CCHC-type"/>
    <property type="match status" value="1"/>
</dbReference>
<dbReference type="EMBL" id="CM000836">
    <property type="protein sequence ID" value="KRH66233.1"/>
    <property type="molecule type" value="Genomic_DNA"/>
</dbReference>
<reference evidence="2 3" key="1">
    <citation type="journal article" date="2010" name="Nature">
        <title>Genome sequence of the palaeopolyploid soybean.</title>
        <authorList>
            <person name="Schmutz J."/>
            <person name="Cannon S.B."/>
            <person name="Schlueter J."/>
            <person name="Ma J."/>
            <person name="Mitros T."/>
            <person name="Nelson W."/>
            <person name="Hyten D.L."/>
            <person name="Song Q."/>
            <person name="Thelen J.J."/>
            <person name="Cheng J."/>
            <person name="Xu D."/>
            <person name="Hellsten U."/>
            <person name="May G.D."/>
            <person name="Yu Y."/>
            <person name="Sakurai T."/>
            <person name="Umezawa T."/>
            <person name="Bhattacharyya M.K."/>
            <person name="Sandhu D."/>
            <person name="Valliyodan B."/>
            <person name="Lindquist E."/>
            <person name="Peto M."/>
            <person name="Grant D."/>
            <person name="Shu S."/>
            <person name="Goodstein D."/>
            <person name="Barry K."/>
            <person name="Futrell-Griggs M."/>
            <person name="Abernathy B."/>
            <person name="Du J."/>
            <person name="Tian Z."/>
            <person name="Zhu L."/>
            <person name="Gill N."/>
            <person name="Joshi T."/>
            <person name="Libault M."/>
            <person name="Sethuraman A."/>
            <person name="Zhang X.-C."/>
            <person name="Shinozaki K."/>
            <person name="Nguyen H.T."/>
            <person name="Wing R.A."/>
            <person name="Cregan P."/>
            <person name="Specht J."/>
            <person name="Grimwood J."/>
            <person name="Rokhsar D."/>
            <person name="Stacey G."/>
            <person name="Shoemaker R.C."/>
            <person name="Jackson S.A."/>
        </authorList>
    </citation>
    <scope>NUCLEOTIDE SEQUENCE</scope>
    <source>
        <strain evidence="3">cv. Williams 82</strain>
        <tissue evidence="2">Callus</tissue>
    </source>
</reference>
<evidence type="ECO:0000313" key="2">
    <source>
        <dbReference type="EMBL" id="KRH66233.1"/>
    </source>
</evidence>
<accession>A0A0R0KLZ4</accession>
<feature type="coiled-coil region" evidence="1">
    <location>
        <begin position="193"/>
        <end position="227"/>
    </location>
</feature>
<sequence>MEQQKLNFSLNSKARNVMLYTFLEEEYTKVHNLRSAKQIWDTLVVTYEVTSQVTTLRVLKNLDSMSLEELIGTLKVHEQELQQYKEDSDEDELAFISQKIYKMWRNKNGFEWKNKKDKDKRSIVFYECKKPGHFKSECPDLEPNQDKNKIFKTKENKGFMSMWEDLDDTSSNEDDEEANICLMADTTSEGSESDQEDEKFQELENKLKDLQKDLKELNELHNHQKDDIYDLWR</sequence>
<gene>
    <name evidence="2" type="ORF">GLYMA_03G092300</name>
</gene>
<protein>
    <recommendedName>
        <fullName evidence="5">CCHC-type domain-containing protein</fullName>
    </recommendedName>
</protein>
<evidence type="ECO:0000256" key="1">
    <source>
        <dbReference type="SAM" id="Coils"/>
    </source>
</evidence>
<proteinExistence type="predicted"/>
<reference evidence="3" key="2">
    <citation type="submission" date="2018-02" db="UniProtKB">
        <authorList>
            <consortium name="EnsemblPlants"/>
        </authorList>
    </citation>
    <scope>IDENTIFICATION</scope>
    <source>
        <strain evidence="3">Williams 82</strain>
    </source>
</reference>
<organism evidence="2">
    <name type="scientific">Glycine max</name>
    <name type="common">Soybean</name>
    <name type="synonym">Glycine hispida</name>
    <dbReference type="NCBI Taxonomy" id="3847"/>
    <lineage>
        <taxon>Eukaryota</taxon>
        <taxon>Viridiplantae</taxon>
        <taxon>Streptophyta</taxon>
        <taxon>Embryophyta</taxon>
        <taxon>Tracheophyta</taxon>
        <taxon>Spermatophyta</taxon>
        <taxon>Magnoliopsida</taxon>
        <taxon>eudicotyledons</taxon>
        <taxon>Gunneridae</taxon>
        <taxon>Pentapetalae</taxon>
        <taxon>rosids</taxon>
        <taxon>fabids</taxon>
        <taxon>Fabales</taxon>
        <taxon>Fabaceae</taxon>
        <taxon>Papilionoideae</taxon>
        <taxon>50 kb inversion clade</taxon>
        <taxon>NPAAA clade</taxon>
        <taxon>indigoferoid/millettioid clade</taxon>
        <taxon>Phaseoleae</taxon>
        <taxon>Glycine</taxon>
        <taxon>Glycine subgen. Soja</taxon>
    </lineage>
</organism>
<dbReference type="InterPro" id="IPR036875">
    <property type="entry name" value="Znf_CCHC_sf"/>
</dbReference>
<reference evidence="2" key="3">
    <citation type="submission" date="2018-07" db="EMBL/GenBank/DDBJ databases">
        <title>WGS assembly of Glycine max.</title>
        <authorList>
            <person name="Schmutz J."/>
            <person name="Cannon S."/>
            <person name="Schlueter J."/>
            <person name="Ma J."/>
            <person name="Mitros T."/>
            <person name="Nelson W."/>
            <person name="Hyten D."/>
            <person name="Song Q."/>
            <person name="Thelen J."/>
            <person name="Cheng J."/>
            <person name="Xu D."/>
            <person name="Hellsten U."/>
            <person name="May G."/>
            <person name="Yu Y."/>
            <person name="Sakurai T."/>
            <person name="Umezawa T."/>
            <person name="Bhattacharyya M."/>
            <person name="Sandhu D."/>
            <person name="Valliyodan B."/>
            <person name="Lindquist E."/>
            <person name="Peto M."/>
            <person name="Grant D."/>
            <person name="Shu S."/>
            <person name="Goodstein D."/>
            <person name="Barry K."/>
            <person name="Futrell-Griggs M."/>
            <person name="Abernathy B."/>
            <person name="Du J."/>
            <person name="Tian Z."/>
            <person name="Zhu L."/>
            <person name="Gill N."/>
            <person name="Joshi T."/>
            <person name="Libault M."/>
            <person name="Sethuraman A."/>
            <person name="Zhang X."/>
            <person name="Shinozaki K."/>
            <person name="Nguyen H."/>
            <person name="Wing R."/>
            <person name="Cregan P."/>
            <person name="Specht J."/>
            <person name="Grimwood J."/>
            <person name="Rokhsar D."/>
            <person name="Stacey G."/>
            <person name="Shoemaker R."/>
            <person name="Jackson S."/>
        </authorList>
    </citation>
    <scope>NUCLEOTIDE SEQUENCE</scope>
    <source>
        <tissue evidence="2">Callus</tissue>
    </source>
</reference>
<dbReference type="AlphaFoldDB" id="A0A0R0KLZ4"/>
<dbReference type="SUPFAM" id="SSF57756">
    <property type="entry name" value="Retrovirus zinc finger-like domains"/>
    <property type="match status" value="1"/>
</dbReference>
<dbReference type="InParanoid" id="A0A0R0KLZ4"/>
<dbReference type="Proteomes" id="UP000008827">
    <property type="component" value="Chromosome 3"/>
</dbReference>
<keyword evidence="1" id="KW-0175">Coiled coil</keyword>
<dbReference type="GO" id="GO:0003676">
    <property type="term" value="F:nucleic acid binding"/>
    <property type="evidence" value="ECO:0007669"/>
    <property type="project" value="InterPro"/>
</dbReference>
<dbReference type="EnsemblPlants" id="KRH66233">
    <property type="protein sequence ID" value="KRH66233"/>
    <property type="gene ID" value="GLYMA_03G092300"/>
</dbReference>